<organism evidence="2 3">
    <name type="scientific">Brevibacillus agri</name>
    <dbReference type="NCBI Taxonomy" id="51101"/>
    <lineage>
        <taxon>Bacteria</taxon>
        <taxon>Bacillati</taxon>
        <taxon>Bacillota</taxon>
        <taxon>Bacilli</taxon>
        <taxon>Bacillales</taxon>
        <taxon>Paenibacillaceae</taxon>
        <taxon>Brevibacillus</taxon>
    </lineage>
</organism>
<dbReference type="EMBL" id="BJOD01000008">
    <property type="protein sequence ID" value="GED24795.1"/>
    <property type="molecule type" value="Genomic_DNA"/>
</dbReference>
<name>A0A3M8AAG6_9BACL</name>
<accession>A0A3M8AAG6</accession>
<reference evidence="2 3" key="1">
    <citation type="submission" date="2018-10" db="EMBL/GenBank/DDBJ databases">
        <title>Phylogenomics of Brevibacillus.</title>
        <authorList>
            <person name="Dunlap C."/>
        </authorList>
    </citation>
    <scope>NUCLEOTIDE SEQUENCE [LARGE SCALE GENOMIC DNA]</scope>
    <source>
        <strain evidence="2 3">NRRL NRS 1219</strain>
    </source>
</reference>
<evidence type="ECO:0000313" key="1">
    <source>
        <dbReference type="EMBL" id="GED24795.1"/>
    </source>
</evidence>
<protein>
    <submittedName>
        <fullName evidence="2">DUF969 domain-containing protein</fullName>
    </submittedName>
    <submittedName>
        <fullName evidence="1">Membrane protein</fullName>
    </submittedName>
</protein>
<dbReference type="AlphaFoldDB" id="A0A3M8AAG6"/>
<reference evidence="1 4" key="2">
    <citation type="submission" date="2019-06" db="EMBL/GenBank/DDBJ databases">
        <title>Whole genome shotgun sequence of Brevibacillus agri NBRC 15538.</title>
        <authorList>
            <person name="Hosoyama A."/>
            <person name="Uohara A."/>
            <person name="Ohji S."/>
            <person name="Ichikawa N."/>
        </authorList>
    </citation>
    <scope>NUCLEOTIDE SEQUENCE [LARGE SCALE GENOMIC DNA]</scope>
    <source>
        <strain evidence="1 4">NBRC 15538</strain>
    </source>
</reference>
<proteinExistence type="predicted"/>
<dbReference type="InterPro" id="IPR010374">
    <property type="entry name" value="DUF969"/>
</dbReference>
<evidence type="ECO:0000313" key="3">
    <source>
        <dbReference type="Proteomes" id="UP000276178"/>
    </source>
</evidence>
<evidence type="ECO:0000313" key="4">
    <source>
        <dbReference type="Proteomes" id="UP000317180"/>
    </source>
</evidence>
<dbReference type="GeneID" id="82811765"/>
<dbReference type="Proteomes" id="UP000276178">
    <property type="component" value="Unassembled WGS sequence"/>
</dbReference>
<dbReference type="Pfam" id="PF06149">
    <property type="entry name" value="DUF969"/>
    <property type="match status" value="1"/>
</dbReference>
<sequence>MVLIGVAIVIIGFIVRLNPLLVVTVAGLATGLLAKQPLYEIIEQFGKAFTTNRYMAIFIATLPVIGLLERFGLREQAEALVSKIKAATAGRIINVYFFIREVAAVFGLTSIGGHAQMVRPLVAPMAEGAAEAKYGKDLPDDVRQNIRAHSAAADNIGVFFGEDVFIAIGAILLMKGFFDQNNIPSDPLQMAMWAIPTAIAAFVVHSIRLILLDRKLDRRLGQRNSKHTSTGKGE</sequence>
<dbReference type="RefSeq" id="WP_005835315.1">
    <property type="nucleotide sequence ID" value="NZ_BJOD01000008.1"/>
</dbReference>
<gene>
    <name evidence="1" type="ORF">BAG01nite_08970</name>
    <name evidence="2" type="ORF">EB820_23750</name>
</gene>
<comment type="caution">
    <text evidence="2">The sequence shown here is derived from an EMBL/GenBank/DDBJ whole genome shotgun (WGS) entry which is preliminary data.</text>
</comment>
<evidence type="ECO:0000313" key="2">
    <source>
        <dbReference type="EMBL" id="RNB48102.1"/>
    </source>
</evidence>
<dbReference type="EMBL" id="RHHN01000089">
    <property type="protein sequence ID" value="RNB48102.1"/>
    <property type="molecule type" value="Genomic_DNA"/>
</dbReference>
<keyword evidence="4" id="KW-1185">Reference proteome</keyword>
<dbReference type="Proteomes" id="UP000317180">
    <property type="component" value="Unassembled WGS sequence"/>
</dbReference>
<dbReference type="OrthoDB" id="80065at2"/>